<reference evidence="1 2" key="1">
    <citation type="submission" date="2013-09" db="EMBL/GenBank/DDBJ databases">
        <title>Corchorus capsularis genome sequencing.</title>
        <authorList>
            <person name="Alam M."/>
            <person name="Haque M.S."/>
            <person name="Islam M.S."/>
            <person name="Emdad E.M."/>
            <person name="Islam M.M."/>
            <person name="Ahmed B."/>
            <person name="Halim A."/>
            <person name="Hossen Q.M.M."/>
            <person name="Hossain M.Z."/>
            <person name="Ahmed R."/>
            <person name="Khan M.M."/>
            <person name="Islam R."/>
            <person name="Rashid M.M."/>
            <person name="Khan S.A."/>
            <person name="Rahman M.S."/>
            <person name="Alam M."/>
        </authorList>
    </citation>
    <scope>NUCLEOTIDE SEQUENCE [LARGE SCALE GENOMIC DNA]</scope>
    <source>
        <strain evidence="2">cv. CVL-1</strain>
        <tissue evidence="1">Whole seedling</tissue>
    </source>
</reference>
<proteinExistence type="predicted"/>
<evidence type="ECO:0000313" key="1">
    <source>
        <dbReference type="EMBL" id="OMO57832.1"/>
    </source>
</evidence>
<dbReference type="EMBL" id="AWWV01014290">
    <property type="protein sequence ID" value="OMO57832.1"/>
    <property type="molecule type" value="Genomic_DNA"/>
</dbReference>
<gene>
    <name evidence="1" type="ORF">CCACVL1_25681</name>
</gene>
<sequence length="19" mass="2142">INYEIATMSALNTQAKFNL</sequence>
<feature type="non-terminal residue" evidence="1">
    <location>
        <position position="1"/>
    </location>
</feature>
<keyword evidence="2" id="KW-1185">Reference proteome</keyword>
<evidence type="ECO:0000313" key="2">
    <source>
        <dbReference type="Proteomes" id="UP000188268"/>
    </source>
</evidence>
<protein>
    <submittedName>
        <fullName evidence="1">Uncharacterized protein</fullName>
    </submittedName>
</protein>
<accession>A0A1R3GIC6</accession>
<name>A0A1R3GIC6_COCAP</name>
<comment type="caution">
    <text evidence="1">The sequence shown here is derived from an EMBL/GenBank/DDBJ whole genome shotgun (WGS) entry which is preliminary data.</text>
</comment>
<organism evidence="1 2">
    <name type="scientific">Corchorus capsularis</name>
    <name type="common">Jute</name>
    <dbReference type="NCBI Taxonomy" id="210143"/>
    <lineage>
        <taxon>Eukaryota</taxon>
        <taxon>Viridiplantae</taxon>
        <taxon>Streptophyta</taxon>
        <taxon>Embryophyta</taxon>
        <taxon>Tracheophyta</taxon>
        <taxon>Spermatophyta</taxon>
        <taxon>Magnoliopsida</taxon>
        <taxon>eudicotyledons</taxon>
        <taxon>Gunneridae</taxon>
        <taxon>Pentapetalae</taxon>
        <taxon>rosids</taxon>
        <taxon>malvids</taxon>
        <taxon>Malvales</taxon>
        <taxon>Malvaceae</taxon>
        <taxon>Grewioideae</taxon>
        <taxon>Apeibeae</taxon>
        <taxon>Corchorus</taxon>
    </lineage>
</organism>
<dbReference type="Proteomes" id="UP000188268">
    <property type="component" value="Unassembled WGS sequence"/>
</dbReference>
<dbReference type="AlphaFoldDB" id="A0A1R3GIC6"/>